<dbReference type="SMART" id="SM00380">
    <property type="entry name" value="AP2"/>
    <property type="match status" value="1"/>
</dbReference>
<evidence type="ECO:0000256" key="1">
    <source>
        <dbReference type="ARBA" id="ARBA00004123"/>
    </source>
</evidence>
<keyword evidence="3" id="KW-0238">DNA-binding</keyword>
<dbReference type="OrthoDB" id="8119704at2759"/>
<evidence type="ECO:0000256" key="5">
    <source>
        <dbReference type="ARBA" id="ARBA00023163"/>
    </source>
</evidence>
<dbReference type="AlphaFoldDB" id="A0A1J7HE66"/>
<evidence type="ECO:0000256" key="2">
    <source>
        <dbReference type="ARBA" id="ARBA00023015"/>
    </source>
</evidence>
<evidence type="ECO:0000313" key="9">
    <source>
        <dbReference type="EMBL" id="OIW11126.1"/>
    </source>
</evidence>
<dbReference type="GO" id="GO:0003677">
    <property type="term" value="F:DNA binding"/>
    <property type="evidence" value="ECO:0007669"/>
    <property type="project" value="UniProtKB-KW"/>
</dbReference>
<dbReference type="Gramene" id="OIW11126">
    <property type="protein sequence ID" value="OIW11126"/>
    <property type="gene ID" value="TanjilG_22933"/>
</dbReference>
<gene>
    <name evidence="9" type="ORF">TanjilG_22933</name>
</gene>
<proteinExistence type="inferred from homology"/>
<organism evidence="9 10">
    <name type="scientific">Lupinus angustifolius</name>
    <name type="common">Narrow-leaved blue lupine</name>
    <dbReference type="NCBI Taxonomy" id="3871"/>
    <lineage>
        <taxon>Eukaryota</taxon>
        <taxon>Viridiplantae</taxon>
        <taxon>Streptophyta</taxon>
        <taxon>Embryophyta</taxon>
        <taxon>Tracheophyta</taxon>
        <taxon>Spermatophyta</taxon>
        <taxon>Magnoliopsida</taxon>
        <taxon>eudicotyledons</taxon>
        <taxon>Gunneridae</taxon>
        <taxon>Pentapetalae</taxon>
        <taxon>rosids</taxon>
        <taxon>fabids</taxon>
        <taxon>Fabales</taxon>
        <taxon>Fabaceae</taxon>
        <taxon>Papilionoideae</taxon>
        <taxon>50 kb inversion clade</taxon>
        <taxon>genistoids sensu lato</taxon>
        <taxon>core genistoids</taxon>
        <taxon>Genisteae</taxon>
        <taxon>Lupinus</taxon>
    </lineage>
</organism>
<protein>
    <recommendedName>
        <fullName evidence="8">AP2/ERF domain-containing protein</fullName>
    </recommendedName>
</protein>
<dbReference type="GO" id="GO:0003700">
    <property type="term" value="F:DNA-binding transcription factor activity"/>
    <property type="evidence" value="ECO:0007669"/>
    <property type="project" value="InterPro"/>
</dbReference>
<evidence type="ECO:0000256" key="4">
    <source>
        <dbReference type="ARBA" id="ARBA00023159"/>
    </source>
</evidence>
<dbReference type="InterPro" id="IPR001471">
    <property type="entry name" value="AP2/ERF_dom"/>
</dbReference>
<dbReference type="STRING" id="3871.A0A1J7HE66"/>
<keyword evidence="2" id="KW-0805">Transcription regulation</keyword>
<dbReference type="PANTHER" id="PTHR31985:SF45">
    <property type="entry name" value="ETHYLENE-RESPONSIVE TRANSCRIPTION FACTOR ERF020"/>
    <property type="match status" value="1"/>
</dbReference>
<evidence type="ECO:0000256" key="3">
    <source>
        <dbReference type="ARBA" id="ARBA00023125"/>
    </source>
</evidence>
<dbReference type="InterPro" id="IPR051032">
    <property type="entry name" value="AP2/ERF_TF_ERF_subfamily"/>
</dbReference>
<dbReference type="SUPFAM" id="SSF54171">
    <property type="entry name" value="DNA-binding domain"/>
    <property type="match status" value="1"/>
</dbReference>
<dbReference type="GO" id="GO:0005634">
    <property type="term" value="C:nucleus"/>
    <property type="evidence" value="ECO:0007669"/>
    <property type="project" value="UniProtKB-SubCell"/>
</dbReference>
<keyword evidence="10" id="KW-1185">Reference proteome</keyword>
<dbReference type="CDD" id="cd00018">
    <property type="entry name" value="AP2"/>
    <property type="match status" value="1"/>
</dbReference>
<dbReference type="EMBL" id="CM007366">
    <property type="protein sequence ID" value="OIW11126.1"/>
    <property type="molecule type" value="Genomic_DNA"/>
</dbReference>
<sequence length="179" mass="19997">MSSWSSSTCSSLHQVTNTKKKLNGVRRRKWGKWVSEIRVPGTRQRLWLGTYATAEAAAVAHDVAVYCLRKPSSSSLLLEKLNFPQTLSSYGFQNRNDDISPKSIQKVASDVGMDVDARNIAGKTSTVVVEQSKYEKKNDDDDDDCDLLWWENLGDDSQGSEEDGCREGKALNISVEDYL</sequence>
<keyword evidence="6" id="KW-0539">Nucleus</keyword>
<dbReference type="PROSITE" id="PS51032">
    <property type="entry name" value="AP2_ERF"/>
    <property type="match status" value="1"/>
</dbReference>
<feature type="domain" description="AP2/ERF" evidence="8">
    <location>
        <begin position="21"/>
        <end position="84"/>
    </location>
</feature>
<reference evidence="9 10" key="1">
    <citation type="journal article" date="2017" name="Plant Biotechnol. J.">
        <title>A comprehensive draft genome sequence for lupin (Lupinus angustifolius), an emerging health food: insights into plant-microbe interactions and legume evolution.</title>
        <authorList>
            <person name="Hane J.K."/>
            <person name="Ming Y."/>
            <person name="Kamphuis L.G."/>
            <person name="Nelson M.N."/>
            <person name="Garg G."/>
            <person name="Atkins C.A."/>
            <person name="Bayer P.E."/>
            <person name="Bravo A."/>
            <person name="Bringans S."/>
            <person name="Cannon S."/>
            <person name="Edwards D."/>
            <person name="Foley R."/>
            <person name="Gao L.L."/>
            <person name="Harrison M.J."/>
            <person name="Huang W."/>
            <person name="Hurgobin B."/>
            <person name="Li S."/>
            <person name="Liu C.W."/>
            <person name="McGrath A."/>
            <person name="Morahan G."/>
            <person name="Murray J."/>
            <person name="Weller J."/>
            <person name="Jian J."/>
            <person name="Singh K.B."/>
        </authorList>
    </citation>
    <scope>NUCLEOTIDE SEQUENCE [LARGE SCALE GENOMIC DNA]</scope>
    <source>
        <strain evidence="10">cv. Tanjil</strain>
        <tissue evidence="9">Whole plant</tissue>
    </source>
</reference>
<dbReference type="PRINTS" id="PR00367">
    <property type="entry name" value="ETHRSPELEMNT"/>
</dbReference>
<evidence type="ECO:0000256" key="7">
    <source>
        <dbReference type="ARBA" id="ARBA00024343"/>
    </source>
</evidence>
<dbReference type="InterPro" id="IPR036955">
    <property type="entry name" value="AP2/ERF_dom_sf"/>
</dbReference>
<accession>A0A1J7HE66</accession>
<keyword evidence="4" id="KW-0010">Activator</keyword>
<dbReference type="InterPro" id="IPR016177">
    <property type="entry name" value="DNA-bd_dom_sf"/>
</dbReference>
<name>A0A1J7HE66_LUPAN</name>
<evidence type="ECO:0000256" key="6">
    <source>
        <dbReference type="ARBA" id="ARBA00023242"/>
    </source>
</evidence>
<dbReference type="KEGG" id="lang:109348583"/>
<dbReference type="PANTHER" id="PTHR31985">
    <property type="entry name" value="ETHYLENE-RESPONSIVE TRANSCRIPTION FACTOR ERF042-RELATED"/>
    <property type="match status" value="1"/>
</dbReference>
<evidence type="ECO:0000313" key="10">
    <source>
        <dbReference type="Proteomes" id="UP000188354"/>
    </source>
</evidence>
<evidence type="ECO:0000259" key="8">
    <source>
        <dbReference type="PROSITE" id="PS51032"/>
    </source>
</evidence>
<comment type="subcellular location">
    <subcellularLocation>
        <location evidence="1">Nucleus</location>
    </subcellularLocation>
</comment>
<dbReference type="Proteomes" id="UP000188354">
    <property type="component" value="Chromosome LG06"/>
</dbReference>
<keyword evidence="5" id="KW-0804">Transcription</keyword>
<comment type="similarity">
    <text evidence="7">Belongs to the AP2/ERF transcription factor family. ERF subfamily.</text>
</comment>
<dbReference type="Pfam" id="PF00847">
    <property type="entry name" value="AP2"/>
    <property type="match status" value="1"/>
</dbReference>
<dbReference type="Gene3D" id="3.30.730.10">
    <property type="entry name" value="AP2/ERF domain"/>
    <property type="match status" value="1"/>
</dbReference>